<dbReference type="EMBL" id="BAABFL010000462">
    <property type="protein sequence ID" value="GAA4651770.1"/>
    <property type="molecule type" value="Genomic_DNA"/>
</dbReference>
<dbReference type="Proteomes" id="UP001500604">
    <property type="component" value="Unassembled WGS sequence"/>
</dbReference>
<evidence type="ECO:0000313" key="5">
    <source>
        <dbReference type="EMBL" id="GAA4651770.1"/>
    </source>
</evidence>
<dbReference type="RefSeq" id="WP_345198210.1">
    <property type="nucleotide sequence ID" value="NZ_BAABFL010000462.1"/>
</dbReference>
<dbReference type="Pfam" id="PF09375">
    <property type="entry name" value="Peptidase_M75"/>
    <property type="match status" value="1"/>
</dbReference>
<comment type="subcellular location">
    <subcellularLocation>
        <location evidence="1">Cell envelope</location>
    </subcellularLocation>
</comment>
<evidence type="ECO:0000256" key="3">
    <source>
        <dbReference type="SAM" id="SignalP"/>
    </source>
</evidence>
<sequence length="358" mass="40014">MKSIAIVVLTSLLLALGGCSNNNDSERQLAEHSSKRVILALYHRLAFQAEQFQSSAEHFCQTSSQPAFNELQLRWRNLMGAWLETEVIQFGPVIEENLLWQFQFWPDKKNLVQRKVEQQLQSHAKTDISEASVVIQGLSALEYLLFEPSINTAEQLRQQPERCQLLRDIAQHVHDNASLLKSSWKPGNGSWHEQFMALPDQRQEAGIPNPVSTLMVNGLHTMLERAYKKVVLPLGKNGRGNPYLAESWRSRNSLENIAANIRGARRFYDGADGFGLDDLVKASPNGSDLTIEVHQAFNQVERSLALVPQPLSLAVTNPDSRAAVEALANDLKILWDLFGNEVPNALGIVLSFNANDGD</sequence>
<organism evidence="5 6">
    <name type="scientific">Kistimonas scapharcae</name>
    <dbReference type="NCBI Taxonomy" id="1036133"/>
    <lineage>
        <taxon>Bacteria</taxon>
        <taxon>Pseudomonadati</taxon>
        <taxon>Pseudomonadota</taxon>
        <taxon>Gammaproteobacteria</taxon>
        <taxon>Oceanospirillales</taxon>
        <taxon>Endozoicomonadaceae</taxon>
        <taxon>Kistimonas</taxon>
    </lineage>
</organism>
<accession>A0ABP8V9T3</accession>
<dbReference type="Gene3D" id="1.20.1420.20">
    <property type="entry name" value="M75 peptidase, HXXE motif"/>
    <property type="match status" value="1"/>
</dbReference>
<feature type="signal peptide" evidence="3">
    <location>
        <begin position="1"/>
        <end position="20"/>
    </location>
</feature>
<comment type="caution">
    <text evidence="5">The sequence shown here is derived from an EMBL/GenBank/DDBJ whole genome shotgun (WGS) entry which is preliminary data.</text>
</comment>
<gene>
    <name evidence="5" type="ORF">GCM10023116_40540</name>
</gene>
<dbReference type="InterPro" id="IPR034984">
    <property type="entry name" value="Imelysin-like_IPPA"/>
</dbReference>
<reference evidence="6" key="1">
    <citation type="journal article" date="2019" name="Int. J. Syst. Evol. Microbiol.">
        <title>The Global Catalogue of Microorganisms (GCM) 10K type strain sequencing project: providing services to taxonomists for standard genome sequencing and annotation.</title>
        <authorList>
            <consortium name="The Broad Institute Genomics Platform"/>
            <consortium name="The Broad Institute Genome Sequencing Center for Infectious Disease"/>
            <person name="Wu L."/>
            <person name="Ma J."/>
        </authorList>
    </citation>
    <scope>NUCLEOTIDE SEQUENCE [LARGE SCALE GENOMIC DNA]</scope>
    <source>
        <strain evidence="6">JCM 17805</strain>
    </source>
</reference>
<evidence type="ECO:0000313" key="6">
    <source>
        <dbReference type="Proteomes" id="UP001500604"/>
    </source>
</evidence>
<dbReference type="InterPro" id="IPR038352">
    <property type="entry name" value="Imelysin_sf"/>
</dbReference>
<keyword evidence="6" id="KW-1185">Reference proteome</keyword>
<proteinExistence type="predicted"/>
<evidence type="ECO:0000259" key="4">
    <source>
        <dbReference type="Pfam" id="PF09375"/>
    </source>
</evidence>
<evidence type="ECO:0000256" key="1">
    <source>
        <dbReference type="ARBA" id="ARBA00004196"/>
    </source>
</evidence>
<dbReference type="PROSITE" id="PS51257">
    <property type="entry name" value="PROKAR_LIPOPROTEIN"/>
    <property type="match status" value="1"/>
</dbReference>
<keyword evidence="2 3" id="KW-0732">Signal</keyword>
<dbReference type="InterPro" id="IPR018976">
    <property type="entry name" value="Imelysin-like"/>
</dbReference>
<evidence type="ECO:0000256" key="2">
    <source>
        <dbReference type="ARBA" id="ARBA00022729"/>
    </source>
</evidence>
<protein>
    <submittedName>
        <fullName evidence="5">Imelysin family protein</fullName>
    </submittedName>
</protein>
<feature type="chain" id="PRO_5045240954" evidence="3">
    <location>
        <begin position="21"/>
        <end position="358"/>
    </location>
</feature>
<name>A0ABP8V9T3_9GAMM</name>
<feature type="domain" description="Imelysin-like" evidence="4">
    <location>
        <begin position="38"/>
        <end position="332"/>
    </location>
</feature>
<dbReference type="CDD" id="cd14659">
    <property type="entry name" value="Imelysin-like_IPPA"/>
    <property type="match status" value="1"/>
</dbReference>